<reference evidence="2 3" key="1">
    <citation type="journal article" date="2016" name="J. Microbiol.">
        <title>Dankookia rubra gen. nov., sp. nov., an alphaproteobacterium isolated from sediment of a shallow stream.</title>
        <authorList>
            <person name="Kim W.H."/>
            <person name="Kim D.H."/>
            <person name="Kang K."/>
            <person name="Ahn T.Y."/>
        </authorList>
    </citation>
    <scope>NUCLEOTIDE SEQUENCE [LARGE SCALE GENOMIC DNA]</scope>
    <source>
        <strain evidence="2 3">JCM30602</strain>
    </source>
</reference>
<dbReference type="OrthoDB" id="2548453at2"/>
<accession>A0A4R5QMH7</accession>
<name>A0A4R5QMH7_9PROT</name>
<organism evidence="2 3">
    <name type="scientific">Dankookia rubra</name>
    <dbReference type="NCBI Taxonomy" id="1442381"/>
    <lineage>
        <taxon>Bacteria</taxon>
        <taxon>Pseudomonadati</taxon>
        <taxon>Pseudomonadota</taxon>
        <taxon>Alphaproteobacteria</taxon>
        <taxon>Acetobacterales</taxon>
        <taxon>Roseomonadaceae</taxon>
        <taxon>Dankookia</taxon>
    </lineage>
</organism>
<dbReference type="InterPro" id="IPR013216">
    <property type="entry name" value="Methyltransf_11"/>
</dbReference>
<dbReference type="AlphaFoldDB" id="A0A4R5QMH7"/>
<proteinExistence type="predicted"/>
<protein>
    <submittedName>
        <fullName evidence="2">Class I SAM-dependent methyltransferase</fullName>
    </submittedName>
</protein>
<dbReference type="GO" id="GO:0032259">
    <property type="term" value="P:methylation"/>
    <property type="evidence" value="ECO:0007669"/>
    <property type="project" value="UniProtKB-KW"/>
</dbReference>
<evidence type="ECO:0000313" key="2">
    <source>
        <dbReference type="EMBL" id="TDH64353.1"/>
    </source>
</evidence>
<dbReference type="Proteomes" id="UP000295096">
    <property type="component" value="Unassembled WGS sequence"/>
</dbReference>
<dbReference type="Pfam" id="PF08241">
    <property type="entry name" value="Methyltransf_11"/>
    <property type="match status" value="1"/>
</dbReference>
<comment type="caution">
    <text evidence="2">The sequence shown here is derived from an EMBL/GenBank/DDBJ whole genome shotgun (WGS) entry which is preliminary data.</text>
</comment>
<keyword evidence="3" id="KW-1185">Reference proteome</keyword>
<evidence type="ECO:0000313" key="3">
    <source>
        <dbReference type="Proteomes" id="UP000295096"/>
    </source>
</evidence>
<dbReference type="InterPro" id="IPR029063">
    <property type="entry name" value="SAM-dependent_MTases_sf"/>
</dbReference>
<keyword evidence="2" id="KW-0808">Transferase</keyword>
<dbReference type="GO" id="GO:0008757">
    <property type="term" value="F:S-adenosylmethionine-dependent methyltransferase activity"/>
    <property type="evidence" value="ECO:0007669"/>
    <property type="project" value="InterPro"/>
</dbReference>
<evidence type="ECO:0000259" key="1">
    <source>
        <dbReference type="Pfam" id="PF08241"/>
    </source>
</evidence>
<feature type="domain" description="Methyltransferase type 11" evidence="1">
    <location>
        <begin position="168"/>
        <end position="228"/>
    </location>
</feature>
<sequence>MPAPANVPEPSPELLHEARTLRINVKMLAATLAQARLAGLTETATLPGVPRRFGLGSRICCQADIEQDWLRHWCRALGTSPRYHRKLWEDCFVPQALWEAGMLEPGRRGLGFAVGTEDLPAFFVGRGIEVLATDLDASDDRADAWRDSGQHANRAQNLYRPRLAKAAECDRLLGFRAVDMTAIPEDLLQGRFDFVWSICALEHLGSLEAGEDFIRSAMRCLRPGGTAVHTTEYNMDQDRPTLATGPTVLYQRRHLDRLARALAADGHAMRPLQDPPGGQHLFDQLVDVPPYPHEGGPQDAPHLRLTLGGYTTTSVGLIIQAGAA</sequence>
<dbReference type="EMBL" id="SMSJ01000002">
    <property type="protein sequence ID" value="TDH64353.1"/>
    <property type="molecule type" value="Genomic_DNA"/>
</dbReference>
<dbReference type="Gene3D" id="3.40.50.150">
    <property type="entry name" value="Vaccinia Virus protein VP39"/>
    <property type="match status" value="1"/>
</dbReference>
<gene>
    <name evidence="2" type="ORF">E2C06_02155</name>
</gene>
<keyword evidence="2" id="KW-0489">Methyltransferase</keyword>
<dbReference type="SUPFAM" id="SSF53335">
    <property type="entry name" value="S-adenosyl-L-methionine-dependent methyltransferases"/>
    <property type="match status" value="1"/>
</dbReference>